<feature type="transmembrane region" description="Helical" evidence="7">
    <location>
        <begin position="171"/>
        <end position="191"/>
    </location>
</feature>
<dbReference type="PANTHER" id="PTHR30250:SF10">
    <property type="entry name" value="LIPOPOLYSACCHARIDE BIOSYNTHESIS PROTEIN WZXC"/>
    <property type="match status" value="1"/>
</dbReference>
<comment type="subcellular location">
    <subcellularLocation>
        <location evidence="1">Cell membrane</location>
        <topology evidence="1">Multi-pass membrane protein</topology>
    </subcellularLocation>
</comment>
<reference evidence="8 9" key="1">
    <citation type="submission" date="2018-08" db="EMBL/GenBank/DDBJ databases">
        <title>Genomic taxonomy of the Vibrionaceae family.</title>
        <authorList>
            <person name="Gomez-Gil B."/>
            <person name="Tanaka M."/>
            <person name="Sawabe T."/>
            <person name="Enciso-Ibarra K."/>
        </authorList>
    </citation>
    <scope>NUCLEOTIDE SEQUENCE [LARGE SCALE GENOMIC DNA]</scope>
    <source>
        <strain evidence="8 9">CAIM 1831</strain>
        <plasmid evidence="9">pva1</plasmid>
    </source>
</reference>
<gene>
    <name evidence="8" type="ORF">D1115_23120</name>
</gene>
<evidence type="ECO:0000313" key="8">
    <source>
        <dbReference type="EMBL" id="AXY03771.1"/>
    </source>
</evidence>
<proteinExistence type="inferred from homology"/>
<evidence type="ECO:0000256" key="7">
    <source>
        <dbReference type="SAM" id="Phobius"/>
    </source>
</evidence>
<evidence type="ECO:0000256" key="2">
    <source>
        <dbReference type="ARBA" id="ARBA00007430"/>
    </source>
</evidence>
<dbReference type="PANTHER" id="PTHR30250">
    <property type="entry name" value="PST FAMILY PREDICTED COLANIC ACID TRANSPORTER"/>
    <property type="match status" value="1"/>
</dbReference>
<keyword evidence="6 7" id="KW-0472">Membrane</keyword>
<dbReference type="InterPro" id="IPR050833">
    <property type="entry name" value="Poly_Biosynth_Transport"/>
</dbReference>
<keyword evidence="3" id="KW-1003">Cell membrane</keyword>
<evidence type="ECO:0000256" key="3">
    <source>
        <dbReference type="ARBA" id="ARBA00022475"/>
    </source>
</evidence>
<feature type="transmembrane region" description="Helical" evidence="7">
    <location>
        <begin position="145"/>
        <end position="165"/>
    </location>
</feature>
<organism evidence="8 9">
    <name type="scientific">Vibrio alfacsensis</name>
    <dbReference type="NCBI Taxonomy" id="1074311"/>
    <lineage>
        <taxon>Bacteria</taxon>
        <taxon>Pseudomonadati</taxon>
        <taxon>Pseudomonadota</taxon>
        <taxon>Gammaproteobacteria</taxon>
        <taxon>Vibrionales</taxon>
        <taxon>Vibrionaceae</taxon>
        <taxon>Vibrio</taxon>
    </lineage>
</organism>
<evidence type="ECO:0000256" key="1">
    <source>
        <dbReference type="ARBA" id="ARBA00004651"/>
    </source>
</evidence>
<name>A0ABM6Z0Y9_9VIBR</name>
<keyword evidence="5 7" id="KW-1133">Transmembrane helix</keyword>
<feature type="transmembrane region" description="Helical" evidence="7">
    <location>
        <begin position="41"/>
        <end position="62"/>
    </location>
</feature>
<evidence type="ECO:0000313" key="9">
    <source>
        <dbReference type="Proteomes" id="UP000262832"/>
    </source>
</evidence>
<comment type="similarity">
    <text evidence="2">Belongs to the polysaccharide synthase family.</text>
</comment>
<feature type="transmembrane region" description="Helical" evidence="7">
    <location>
        <begin position="12"/>
        <end position="35"/>
    </location>
</feature>
<feature type="transmembrane region" description="Helical" evidence="7">
    <location>
        <begin position="113"/>
        <end position="133"/>
    </location>
</feature>
<dbReference type="EMBL" id="CP032095">
    <property type="protein sequence ID" value="AXY03771.1"/>
    <property type="molecule type" value="Genomic_DNA"/>
</dbReference>
<dbReference type="Pfam" id="PF13440">
    <property type="entry name" value="Polysacc_synt_3"/>
    <property type="match status" value="1"/>
</dbReference>
<dbReference type="Proteomes" id="UP000262832">
    <property type="component" value="Plasmid pVa1"/>
</dbReference>
<evidence type="ECO:0000256" key="5">
    <source>
        <dbReference type="ARBA" id="ARBA00022989"/>
    </source>
</evidence>
<protein>
    <recommendedName>
        <fullName evidence="10">Lipopolysaccharide biosynthesis protein</fullName>
    </recommendedName>
</protein>
<dbReference type="GeneID" id="39681035"/>
<geneLocation type="plasmid" evidence="9">
    <name>pva1</name>
</geneLocation>
<feature type="transmembrane region" description="Helical" evidence="7">
    <location>
        <begin position="83"/>
        <end position="107"/>
    </location>
</feature>
<keyword evidence="9" id="KW-1185">Reference proteome</keyword>
<evidence type="ECO:0000256" key="4">
    <source>
        <dbReference type="ARBA" id="ARBA00022692"/>
    </source>
</evidence>
<sequence>MSIQQKLTHAYLWNLVGRWGLRFIGIGSTLVLVRLLPPEAFGIVATATIYIGFFETLSAIGVKRYLIAHTDLSNRDLNTAWTLRILIKLVLTIVLIASSSLIASFVGEPDLELIIIVISISGFLGAFGNIGLVKLEKDVNFKPMVQLGIVVKIITAVTTLGIAYIHPTYWALVIGSSVGALLNMFGSYIVYKYTPRFDWRFKMAMIANSTWLLLRGVLGYSKNRFDLFLVSSTFSSQQVGQYKIAQDFSILPFSELIGPATWGLFPALSHLKNDKKQLYLNTYKF</sequence>
<accession>A0ABM6Z0Y9</accession>
<evidence type="ECO:0008006" key="10">
    <source>
        <dbReference type="Google" id="ProtNLM"/>
    </source>
</evidence>
<dbReference type="RefSeq" id="WP_128813646.1">
    <property type="nucleotide sequence ID" value="NZ_CP032095.1"/>
</dbReference>
<keyword evidence="4 7" id="KW-0812">Transmembrane</keyword>
<keyword evidence="8" id="KW-0614">Plasmid</keyword>
<evidence type="ECO:0000256" key="6">
    <source>
        <dbReference type="ARBA" id="ARBA00023136"/>
    </source>
</evidence>